<feature type="domain" description="Fibronectin type-III" evidence="4">
    <location>
        <begin position="9"/>
        <end position="106"/>
    </location>
</feature>
<dbReference type="OrthoDB" id="8758322at2759"/>
<dbReference type="InterPro" id="IPR013783">
    <property type="entry name" value="Ig-like_fold"/>
</dbReference>
<dbReference type="GO" id="GO:0005886">
    <property type="term" value="C:plasma membrane"/>
    <property type="evidence" value="ECO:0007669"/>
    <property type="project" value="TreeGrafter"/>
</dbReference>
<keyword evidence="3" id="KW-0732">Signal</keyword>
<dbReference type="PANTHER" id="PTHR20859:SF87">
    <property type="entry name" value="CYTOKINE RECEPTOR FAMILY MEMBER B13-RELATED"/>
    <property type="match status" value="1"/>
</dbReference>
<organism evidence="5 6">
    <name type="scientific">Parambassis ranga</name>
    <name type="common">Indian glassy fish</name>
    <dbReference type="NCBI Taxonomy" id="210632"/>
    <lineage>
        <taxon>Eukaryota</taxon>
        <taxon>Metazoa</taxon>
        <taxon>Chordata</taxon>
        <taxon>Craniata</taxon>
        <taxon>Vertebrata</taxon>
        <taxon>Euteleostomi</taxon>
        <taxon>Actinopterygii</taxon>
        <taxon>Neopterygii</taxon>
        <taxon>Teleostei</taxon>
        <taxon>Neoteleostei</taxon>
        <taxon>Acanthomorphata</taxon>
        <taxon>Ovalentaria</taxon>
        <taxon>Ambassidae</taxon>
        <taxon>Parambassis</taxon>
    </lineage>
</organism>
<keyword evidence="2" id="KW-0472">Membrane</keyword>
<evidence type="ECO:0000313" key="5">
    <source>
        <dbReference type="Proteomes" id="UP000515145"/>
    </source>
</evidence>
<reference evidence="6 7" key="1">
    <citation type="submission" date="2025-04" db="UniProtKB">
        <authorList>
            <consortium name="RefSeq"/>
        </authorList>
    </citation>
    <scope>IDENTIFICATION</scope>
</reference>
<keyword evidence="2" id="KW-1133">Transmembrane helix</keyword>
<keyword evidence="2" id="KW-0812">Transmembrane</keyword>
<evidence type="ECO:0000313" key="6">
    <source>
        <dbReference type="RefSeq" id="XP_028278529.1"/>
    </source>
</evidence>
<proteinExistence type="predicted"/>
<dbReference type="Pfam" id="PF01108">
    <property type="entry name" value="Tissue_fac"/>
    <property type="match status" value="1"/>
</dbReference>
<evidence type="ECO:0000259" key="4">
    <source>
        <dbReference type="Pfam" id="PF01108"/>
    </source>
</evidence>
<feature type="chain" id="PRO_5044651338" evidence="3">
    <location>
        <begin position="22"/>
        <end position="391"/>
    </location>
</feature>
<dbReference type="PANTHER" id="PTHR20859">
    <property type="entry name" value="INTERFERON/INTERLEUKIN RECEPTOR"/>
    <property type="match status" value="1"/>
</dbReference>
<dbReference type="GeneID" id="114446867"/>
<feature type="signal peptide" evidence="3">
    <location>
        <begin position="1"/>
        <end position="21"/>
    </location>
</feature>
<keyword evidence="5" id="KW-1185">Reference proteome</keyword>
<gene>
    <name evidence="6" type="primary">LOC114446867</name>
    <name evidence="7" type="synonym">LOC114447801</name>
</gene>
<evidence type="ECO:0000256" key="3">
    <source>
        <dbReference type="SAM" id="SignalP"/>
    </source>
</evidence>
<dbReference type="GO" id="GO:0004896">
    <property type="term" value="F:cytokine receptor activity"/>
    <property type="evidence" value="ECO:0007669"/>
    <property type="project" value="TreeGrafter"/>
</dbReference>
<dbReference type="Gene3D" id="2.60.40.10">
    <property type="entry name" value="Immunoglobulins"/>
    <property type="match status" value="2"/>
</dbReference>
<protein>
    <submittedName>
        <fullName evidence="6 7">Interferon gamma receptor 1-like</fullName>
    </submittedName>
</protein>
<name>A0A6P7JNM0_9TELE</name>
<evidence type="ECO:0000256" key="2">
    <source>
        <dbReference type="SAM" id="Phobius"/>
    </source>
</evidence>
<dbReference type="InterPro" id="IPR036116">
    <property type="entry name" value="FN3_sf"/>
</dbReference>
<dbReference type="RefSeq" id="XP_028280069.1">
    <property type="nucleotide sequence ID" value="XM_028424268.1"/>
</dbReference>
<dbReference type="RefSeq" id="XP_028278529.1">
    <property type="nucleotide sequence ID" value="XM_028422728.1"/>
</dbReference>
<evidence type="ECO:0000256" key="1">
    <source>
        <dbReference type="SAM" id="MobiDB-lite"/>
    </source>
</evidence>
<sequence>MYSAALYPLFFILVGISVVAAHVEPPANVTFHCGNRKNILEWEYTNLMAQGLRFRVDILSYQRLKGVPSEIWVDSPSLQADLSFLPPLDQEYLLSVTAKIGEEESTSSPEGGITFSYFQHSLADKKCPLDFPSITVIAQPNDELQLSFEHPWQIYVDENDHDENMPLPPFKYNVKIVNQSGDHTFMCEEKECVETVAVKHAQEEYCVDVSGEVEKIAVKGKEEYCVPYRIKKASYDYIYIFIGLLAVIVSALLTYMVYHKVTNPHTALPSSMTFNGPLSSTFSPQVNQVTVEQGTILEVEPNSPTPLLTAISEENSSTTHFSDYDERKRFGLPSEDEGVSDVEVQQQRECPDYMHGNDFEDDDGLASTTGYERREVLVTLDPNEQTQGYRG</sequence>
<dbReference type="InterPro" id="IPR050650">
    <property type="entry name" value="Type-II_Cytokine-TF_Rcpt"/>
</dbReference>
<dbReference type="Proteomes" id="UP000515145">
    <property type="component" value="Chromosome 15"/>
</dbReference>
<accession>A0A6P7JNM0</accession>
<feature type="compositionally biased region" description="Basic and acidic residues" evidence="1">
    <location>
        <begin position="349"/>
        <end position="358"/>
    </location>
</feature>
<feature type="region of interest" description="Disordered" evidence="1">
    <location>
        <begin position="314"/>
        <end position="391"/>
    </location>
</feature>
<dbReference type="SUPFAM" id="SSF49265">
    <property type="entry name" value="Fibronectin type III"/>
    <property type="match status" value="2"/>
</dbReference>
<evidence type="ECO:0000313" key="7">
    <source>
        <dbReference type="RefSeq" id="XP_028280069.1"/>
    </source>
</evidence>
<feature type="transmembrane region" description="Helical" evidence="2">
    <location>
        <begin position="237"/>
        <end position="258"/>
    </location>
</feature>
<dbReference type="AlphaFoldDB" id="A0A6P7JNM0"/>
<feature type="compositionally biased region" description="Polar residues" evidence="1">
    <location>
        <begin position="382"/>
        <end position="391"/>
    </location>
</feature>
<dbReference type="InterPro" id="IPR003961">
    <property type="entry name" value="FN3_dom"/>
</dbReference>